<dbReference type="Pfam" id="PF01193">
    <property type="entry name" value="RNA_pol_L"/>
    <property type="match status" value="1"/>
</dbReference>
<evidence type="ECO:0000256" key="3">
    <source>
        <dbReference type="ARBA" id="ARBA00015972"/>
    </source>
</evidence>
<evidence type="ECO:0000256" key="5">
    <source>
        <dbReference type="ARBA" id="ARBA00022679"/>
    </source>
</evidence>
<evidence type="ECO:0000256" key="8">
    <source>
        <dbReference type="ARBA" id="ARBA00032524"/>
    </source>
</evidence>
<organism evidence="13 14">
    <name type="scientific">Candidatus Falkowbacteria bacterium CG1_02_37_44</name>
    <dbReference type="NCBI Taxonomy" id="1805146"/>
    <lineage>
        <taxon>Bacteria</taxon>
        <taxon>Candidatus Falkowiibacteriota</taxon>
    </lineage>
</organism>
<sequence length="276" mass="30858">MQKITLPQNIIFAKGEQLNEKKVIIEPCYPGYGVTIGNSLRRVLLSSLPGAAVIGVKIKGVTHEFTTIPFVKEDVLEILLNFKKLRLKVYSDEVIKLNLSVNGEKVVKAGDITKNSQVEIINPDLILASITDIKGSLDMEIYAAKGVGYETIESRENKNNEIGYIEIDSIFTSVLSVSVDIENVRVGKMTNWEKLNIKILTDGTITAEEAFKKSVVILIDQFNALIAEKEEVKKEEKEEKTEKKGKPDEAIVDKEEDKPAKKKRGRPKKEKTVIES</sequence>
<dbReference type="GO" id="GO:0003899">
    <property type="term" value="F:DNA-directed RNA polymerase activity"/>
    <property type="evidence" value="ECO:0007669"/>
    <property type="project" value="UniProtKB-EC"/>
</dbReference>
<dbReference type="InterPro" id="IPR036603">
    <property type="entry name" value="RBP11-like"/>
</dbReference>
<evidence type="ECO:0000256" key="7">
    <source>
        <dbReference type="ARBA" id="ARBA00023163"/>
    </source>
</evidence>
<dbReference type="InterPro" id="IPR011262">
    <property type="entry name" value="DNA-dir_RNA_pol_insert"/>
</dbReference>
<dbReference type="FunFam" id="2.170.120.12:FF:000001">
    <property type="entry name" value="DNA-directed RNA polymerase subunit alpha"/>
    <property type="match status" value="1"/>
</dbReference>
<dbReference type="SUPFAM" id="SSF56553">
    <property type="entry name" value="Insert subdomain of RNA polymerase alpha subunit"/>
    <property type="match status" value="1"/>
</dbReference>
<dbReference type="AlphaFoldDB" id="A0A1J4TB67"/>
<evidence type="ECO:0000313" key="13">
    <source>
        <dbReference type="EMBL" id="OIO08139.1"/>
    </source>
</evidence>
<keyword evidence="7" id="KW-0804">Transcription</keyword>
<dbReference type="NCBIfam" id="TIGR02027">
    <property type="entry name" value="rpoA"/>
    <property type="match status" value="1"/>
</dbReference>
<gene>
    <name evidence="13" type="ORF">AUJ27_01180</name>
</gene>
<dbReference type="SMART" id="SM00662">
    <property type="entry name" value="RPOLD"/>
    <property type="match status" value="1"/>
</dbReference>
<evidence type="ECO:0000256" key="9">
    <source>
        <dbReference type="ARBA" id="ARBA00033070"/>
    </source>
</evidence>
<dbReference type="GO" id="GO:0000428">
    <property type="term" value="C:DNA-directed RNA polymerase complex"/>
    <property type="evidence" value="ECO:0007669"/>
    <property type="project" value="UniProtKB-KW"/>
</dbReference>
<dbReference type="Pfam" id="PF01000">
    <property type="entry name" value="RNA_pol_A_bac"/>
    <property type="match status" value="1"/>
</dbReference>
<dbReference type="GO" id="GO:0005737">
    <property type="term" value="C:cytoplasm"/>
    <property type="evidence" value="ECO:0007669"/>
    <property type="project" value="UniProtKB-ARBA"/>
</dbReference>
<dbReference type="Gene3D" id="2.170.120.12">
    <property type="entry name" value="DNA-directed RNA polymerase, insert domain"/>
    <property type="match status" value="1"/>
</dbReference>
<dbReference type="Proteomes" id="UP000183192">
    <property type="component" value="Unassembled WGS sequence"/>
</dbReference>
<feature type="compositionally biased region" description="Basic and acidic residues" evidence="11">
    <location>
        <begin position="232"/>
        <end position="259"/>
    </location>
</feature>
<dbReference type="GO" id="GO:0046983">
    <property type="term" value="F:protein dimerization activity"/>
    <property type="evidence" value="ECO:0007669"/>
    <property type="project" value="InterPro"/>
</dbReference>
<feature type="compositionally biased region" description="Basic residues" evidence="11">
    <location>
        <begin position="260"/>
        <end position="269"/>
    </location>
</feature>
<dbReference type="CDD" id="cd06928">
    <property type="entry name" value="RNAP_alpha_NTD"/>
    <property type="match status" value="1"/>
</dbReference>
<protein>
    <recommendedName>
        <fullName evidence="3">DNA-directed RNA polymerase subunit alpha</fullName>
        <ecNumber evidence="2">2.7.7.6</ecNumber>
    </recommendedName>
    <alternativeName>
        <fullName evidence="9">RNA polymerase subunit alpha</fullName>
    </alternativeName>
    <alternativeName>
        <fullName evidence="8">Transcriptase subunit alpha</fullName>
    </alternativeName>
</protein>
<evidence type="ECO:0000256" key="10">
    <source>
        <dbReference type="ARBA" id="ARBA00048552"/>
    </source>
</evidence>
<evidence type="ECO:0000256" key="11">
    <source>
        <dbReference type="SAM" id="MobiDB-lite"/>
    </source>
</evidence>
<dbReference type="GO" id="GO:0006351">
    <property type="term" value="P:DNA-templated transcription"/>
    <property type="evidence" value="ECO:0007669"/>
    <property type="project" value="InterPro"/>
</dbReference>
<keyword evidence="6" id="KW-0548">Nucleotidyltransferase</keyword>
<comment type="catalytic activity">
    <reaction evidence="10">
        <text>RNA(n) + a ribonucleoside 5'-triphosphate = RNA(n+1) + diphosphate</text>
        <dbReference type="Rhea" id="RHEA:21248"/>
        <dbReference type="Rhea" id="RHEA-COMP:14527"/>
        <dbReference type="Rhea" id="RHEA-COMP:17342"/>
        <dbReference type="ChEBI" id="CHEBI:33019"/>
        <dbReference type="ChEBI" id="CHEBI:61557"/>
        <dbReference type="ChEBI" id="CHEBI:140395"/>
        <dbReference type="EC" id="2.7.7.6"/>
    </reaction>
</comment>
<evidence type="ECO:0000259" key="12">
    <source>
        <dbReference type="SMART" id="SM00662"/>
    </source>
</evidence>
<evidence type="ECO:0000313" key="14">
    <source>
        <dbReference type="Proteomes" id="UP000183192"/>
    </source>
</evidence>
<evidence type="ECO:0000256" key="1">
    <source>
        <dbReference type="ARBA" id="ARBA00007123"/>
    </source>
</evidence>
<evidence type="ECO:0000256" key="6">
    <source>
        <dbReference type="ARBA" id="ARBA00022695"/>
    </source>
</evidence>
<dbReference type="InterPro" id="IPR036643">
    <property type="entry name" value="RNApol_insert_sf"/>
</dbReference>
<feature type="domain" description="DNA-directed RNA polymerase RpoA/D/Rpb3-type" evidence="12">
    <location>
        <begin position="20"/>
        <end position="228"/>
    </location>
</feature>
<dbReference type="EC" id="2.7.7.6" evidence="2"/>
<reference evidence="13 14" key="1">
    <citation type="journal article" date="2016" name="Environ. Microbiol.">
        <title>Genomic resolution of a cold subsurface aquifer community provides metabolic insights for novel microbes adapted to high CO concentrations.</title>
        <authorList>
            <person name="Probst A.J."/>
            <person name="Castelle C.J."/>
            <person name="Singh A."/>
            <person name="Brown C.T."/>
            <person name="Anantharaman K."/>
            <person name="Sharon I."/>
            <person name="Hug L.A."/>
            <person name="Burstein D."/>
            <person name="Emerson J.B."/>
            <person name="Thomas B.C."/>
            <person name="Banfield J.F."/>
        </authorList>
    </citation>
    <scope>NUCLEOTIDE SEQUENCE [LARGE SCALE GENOMIC DNA]</scope>
    <source>
        <strain evidence="13">CG1_02_37_44</strain>
    </source>
</reference>
<accession>A0A1J4TB67</accession>
<keyword evidence="5" id="KW-0808">Transferase</keyword>
<dbReference type="GO" id="GO:0003677">
    <property type="term" value="F:DNA binding"/>
    <property type="evidence" value="ECO:0007669"/>
    <property type="project" value="InterPro"/>
</dbReference>
<dbReference type="InterPro" id="IPR011263">
    <property type="entry name" value="DNA-dir_RNA_pol_RpoA/D/Rpb3"/>
</dbReference>
<dbReference type="EMBL" id="MNUU01000021">
    <property type="protein sequence ID" value="OIO08139.1"/>
    <property type="molecule type" value="Genomic_DNA"/>
</dbReference>
<dbReference type="STRING" id="1805146.AUJ27_01180"/>
<proteinExistence type="inferred from homology"/>
<comment type="caution">
    <text evidence="13">The sequence shown here is derived from an EMBL/GenBank/DDBJ whole genome shotgun (WGS) entry which is preliminary data.</text>
</comment>
<comment type="similarity">
    <text evidence="1">Belongs to the RNA polymerase alpha chain family.</text>
</comment>
<dbReference type="Gene3D" id="3.30.1360.10">
    <property type="entry name" value="RNA polymerase, RBP11-like subunit"/>
    <property type="match status" value="1"/>
</dbReference>
<dbReference type="InterPro" id="IPR011773">
    <property type="entry name" value="DNA-dir_RpoA"/>
</dbReference>
<name>A0A1J4TB67_9BACT</name>
<feature type="region of interest" description="Disordered" evidence="11">
    <location>
        <begin position="232"/>
        <end position="276"/>
    </location>
</feature>
<evidence type="ECO:0000256" key="2">
    <source>
        <dbReference type="ARBA" id="ARBA00012418"/>
    </source>
</evidence>
<evidence type="ECO:0000256" key="4">
    <source>
        <dbReference type="ARBA" id="ARBA00022478"/>
    </source>
</evidence>
<dbReference type="SUPFAM" id="SSF55257">
    <property type="entry name" value="RBP11-like subunits of RNA polymerase"/>
    <property type="match status" value="1"/>
</dbReference>
<keyword evidence="4 13" id="KW-0240">DNA-directed RNA polymerase</keyword>